<proteinExistence type="predicted"/>
<organism evidence="1 2">
    <name type="scientific">Candidatus Yanofskybacteria bacterium RIFCSPHIGHO2_01_FULL_39_8b</name>
    <dbReference type="NCBI Taxonomy" id="1802659"/>
    <lineage>
        <taxon>Bacteria</taxon>
        <taxon>Candidatus Yanofskyibacteriota</taxon>
    </lineage>
</organism>
<gene>
    <name evidence="1" type="ORF">A2817_01710</name>
</gene>
<dbReference type="AlphaFoldDB" id="A0A1F8EFF7"/>
<reference evidence="1 2" key="1">
    <citation type="journal article" date="2016" name="Nat. Commun.">
        <title>Thousands of microbial genomes shed light on interconnected biogeochemical processes in an aquifer system.</title>
        <authorList>
            <person name="Anantharaman K."/>
            <person name="Brown C.T."/>
            <person name="Hug L.A."/>
            <person name="Sharon I."/>
            <person name="Castelle C.J."/>
            <person name="Probst A.J."/>
            <person name="Thomas B.C."/>
            <person name="Singh A."/>
            <person name="Wilkins M.J."/>
            <person name="Karaoz U."/>
            <person name="Brodie E.L."/>
            <person name="Williams K.H."/>
            <person name="Hubbard S.S."/>
            <person name="Banfield J.F."/>
        </authorList>
    </citation>
    <scope>NUCLEOTIDE SEQUENCE [LARGE SCALE GENOMIC DNA]</scope>
</reference>
<comment type="caution">
    <text evidence="1">The sequence shown here is derived from an EMBL/GenBank/DDBJ whole genome shotgun (WGS) entry which is preliminary data.</text>
</comment>
<dbReference type="EMBL" id="MGIZ01000029">
    <property type="protein sequence ID" value="OGM99059.1"/>
    <property type="molecule type" value="Genomic_DNA"/>
</dbReference>
<name>A0A1F8EFF7_9BACT</name>
<protein>
    <submittedName>
        <fullName evidence="1">Uncharacterized protein</fullName>
    </submittedName>
</protein>
<evidence type="ECO:0000313" key="2">
    <source>
        <dbReference type="Proteomes" id="UP000177594"/>
    </source>
</evidence>
<evidence type="ECO:0000313" key="1">
    <source>
        <dbReference type="EMBL" id="OGM99059.1"/>
    </source>
</evidence>
<dbReference type="Proteomes" id="UP000177594">
    <property type="component" value="Unassembled WGS sequence"/>
</dbReference>
<sequence>MNVSGDKPVLVPNYKEGYGGFTVLPNGLRGFRSEAMGTTVRLHKEAAVESIRDVLESFHAEVMPDKPKTIENLYFLYELLKEPR</sequence>
<accession>A0A1F8EFF7</accession>